<dbReference type="KEGG" id="bbrx:BRETT_003543"/>
<dbReference type="PANTHER" id="PTHR11358">
    <property type="entry name" value="ARGINASE/AGMATINASE"/>
    <property type="match status" value="1"/>
</dbReference>
<dbReference type="CDD" id="cd11592">
    <property type="entry name" value="Agmatinase_PAH"/>
    <property type="match status" value="1"/>
</dbReference>
<dbReference type="PROSITE" id="PS51409">
    <property type="entry name" value="ARGINASE_2"/>
    <property type="match status" value="1"/>
</dbReference>
<dbReference type="GeneID" id="64575466"/>
<dbReference type="Proteomes" id="UP000663131">
    <property type="component" value="Chromosome 6"/>
</dbReference>
<gene>
    <name evidence="3" type="ORF">BRETT_003543</name>
</gene>
<dbReference type="EMBL" id="CP063134">
    <property type="protein sequence ID" value="QOU19396.1"/>
    <property type="molecule type" value="Genomic_DNA"/>
</dbReference>
<accession>A0A871R2G9</accession>
<dbReference type="GO" id="GO:0033389">
    <property type="term" value="P:putrescine biosynthetic process from arginine, via agmatine"/>
    <property type="evidence" value="ECO:0007669"/>
    <property type="project" value="TreeGrafter"/>
</dbReference>
<evidence type="ECO:0000256" key="1">
    <source>
        <dbReference type="PROSITE-ProRule" id="PRU00742"/>
    </source>
</evidence>
<reference evidence="3" key="1">
    <citation type="submission" date="2020-10" db="EMBL/GenBank/DDBJ databases">
        <authorList>
            <person name="Palmer J.M."/>
        </authorList>
    </citation>
    <scope>NUCLEOTIDE SEQUENCE</scope>
    <source>
        <strain evidence="3">UCD 2041</strain>
    </source>
</reference>
<feature type="chain" id="PRO_5034972260" description="Agmatinase" evidence="2">
    <location>
        <begin position="17"/>
        <end position="434"/>
    </location>
</feature>
<comment type="similarity">
    <text evidence="1">Belongs to the arginase family.</text>
</comment>
<dbReference type="PANTHER" id="PTHR11358:SF28">
    <property type="entry name" value="HYPOTHETICAL ARGINASE FAMILY PROTEIN (EUROFUNG)"/>
    <property type="match status" value="1"/>
</dbReference>
<protein>
    <recommendedName>
        <fullName evidence="5">Agmatinase</fullName>
    </recommendedName>
</protein>
<dbReference type="OrthoDB" id="288726at2759"/>
<sequence>MLAFLVVLPVIGALQADQFSAQATLRNKAEIANCGRSFIDEIFGDIVPDNEYREKMLQVGKIETCVNELSTDTVFRENHLRLPDDDDISDFNEYKPLYSGIVTFAHLPEANCFFDDHVKADIAIVGAPYDSGVSYCPGARFGPNGVRQGSRRLGGGLTPIRGNYAGSKLRNLDPYHANLSIVDCGDVPMTPFDSRVALNQLYRGERRIHSLGTPDKGSKLYSREHPRIITLGGDHTVTLMNLRSAYEAAENESLAVIHFDAHIDTWNPKVLGGGISKYASLNHGTFLHYASEYGYVSANHSIHVGTRAPYIDPSDIRHDKDCGFKMITSKDVYTLTPRGVGRRIKEIVGSSKVYITFDMDTFDLPYVNSGTLEAGGLTPREVQFILDELEGINLIGCDVVEVSTPPNSANSDNTGLLAAQVIDSFLGLMAVTEV</sequence>
<dbReference type="SUPFAM" id="SSF52768">
    <property type="entry name" value="Arginase/deacetylase"/>
    <property type="match status" value="1"/>
</dbReference>
<dbReference type="Gene3D" id="3.40.800.10">
    <property type="entry name" value="Ureohydrolase domain"/>
    <property type="match status" value="1"/>
</dbReference>
<dbReference type="InterPro" id="IPR023696">
    <property type="entry name" value="Ureohydrolase_dom_sf"/>
</dbReference>
<evidence type="ECO:0000313" key="4">
    <source>
        <dbReference type="Proteomes" id="UP000663131"/>
    </source>
</evidence>
<dbReference type="GO" id="GO:0046872">
    <property type="term" value="F:metal ion binding"/>
    <property type="evidence" value="ECO:0007669"/>
    <property type="project" value="InterPro"/>
</dbReference>
<keyword evidence="2" id="KW-0732">Signal</keyword>
<organism evidence="3 4">
    <name type="scientific">Dekkera bruxellensis</name>
    <name type="common">Brettanomyces custersii</name>
    <dbReference type="NCBI Taxonomy" id="5007"/>
    <lineage>
        <taxon>Eukaryota</taxon>
        <taxon>Fungi</taxon>
        <taxon>Dikarya</taxon>
        <taxon>Ascomycota</taxon>
        <taxon>Saccharomycotina</taxon>
        <taxon>Pichiomycetes</taxon>
        <taxon>Pichiales</taxon>
        <taxon>Pichiaceae</taxon>
        <taxon>Brettanomyces</taxon>
    </lineage>
</organism>
<feature type="signal peptide" evidence="2">
    <location>
        <begin position="1"/>
        <end position="16"/>
    </location>
</feature>
<dbReference type="Pfam" id="PF00491">
    <property type="entry name" value="Arginase"/>
    <property type="match status" value="1"/>
</dbReference>
<dbReference type="GO" id="GO:0008783">
    <property type="term" value="F:agmatinase activity"/>
    <property type="evidence" value="ECO:0007669"/>
    <property type="project" value="TreeGrafter"/>
</dbReference>
<dbReference type="RefSeq" id="XP_041135889.1">
    <property type="nucleotide sequence ID" value="XM_041282050.1"/>
</dbReference>
<name>A0A871R2G9_DEKBR</name>
<evidence type="ECO:0008006" key="5">
    <source>
        <dbReference type="Google" id="ProtNLM"/>
    </source>
</evidence>
<evidence type="ECO:0000256" key="2">
    <source>
        <dbReference type="SAM" id="SignalP"/>
    </source>
</evidence>
<reference evidence="3" key="2">
    <citation type="journal article" name="BMC Genomics">
        <title>New genome assemblies reveal patterns of domestication and adaptation across Brettanomyces (Dekkera) species.</title>
        <authorList>
            <person name="Roach M.J."/>
            <person name="Borneman A.R."/>
        </authorList>
    </citation>
    <scope>NUCLEOTIDE SEQUENCE</scope>
    <source>
        <strain evidence="3">UCD 2041</strain>
    </source>
</reference>
<proteinExistence type="inferred from homology"/>
<dbReference type="AlphaFoldDB" id="A0A871R2G9"/>
<dbReference type="InterPro" id="IPR006035">
    <property type="entry name" value="Ureohydrolase"/>
</dbReference>
<evidence type="ECO:0000313" key="3">
    <source>
        <dbReference type="EMBL" id="QOU19396.1"/>
    </source>
</evidence>